<feature type="non-terminal residue" evidence="2">
    <location>
        <position position="30"/>
    </location>
</feature>
<evidence type="ECO:0000313" key="2">
    <source>
        <dbReference type="EMBL" id="ETJ29515.1"/>
    </source>
</evidence>
<keyword evidence="1" id="KW-0812">Transmembrane</keyword>
<comment type="caution">
    <text evidence="2">The sequence shown here is derived from an EMBL/GenBank/DDBJ whole genome shotgun (WGS) entry which is preliminary data.</text>
</comment>
<reference evidence="2" key="1">
    <citation type="submission" date="2013-12" db="EMBL/GenBank/DDBJ databases">
        <title>A Varibaculum cambriense genome reconstructed from a premature infant gut community with otherwise low bacterial novelty that shifts toward anaerobic metabolism during the third week of life.</title>
        <authorList>
            <person name="Brown C.T."/>
            <person name="Sharon I."/>
            <person name="Thomas B.C."/>
            <person name="Castelle C.J."/>
            <person name="Morowitz M.J."/>
            <person name="Banfield J.F."/>
        </authorList>
    </citation>
    <scope>NUCLEOTIDE SEQUENCE</scope>
</reference>
<name>W1XJ51_9ZZZZ</name>
<organism evidence="2">
    <name type="scientific">human gut metagenome</name>
    <dbReference type="NCBI Taxonomy" id="408170"/>
    <lineage>
        <taxon>unclassified sequences</taxon>
        <taxon>metagenomes</taxon>
        <taxon>organismal metagenomes</taxon>
    </lineage>
</organism>
<keyword evidence="1" id="KW-1133">Transmembrane helix</keyword>
<sequence length="30" mass="3494">MIKKTFNYVNMFFAVSLSIFSLNIIPRSVL</sequence>
<feature type="transmembrane region" description="Helical" evidence="1">
    <location>
        <begin position="6"/>
        <end position="25"/>
    </location>
</feature>
<dbReference type="AlphaFoldDB" id="W1XJ51"/>
<keyword evidence="1" id="KW-0472">Membrane</keyword>
<protein>
    <submittedName>
        <fullName evidence="2">Uncharacterized protein</fullName>
    </submittedName>
</protein>
<evidence type="ECO:0000256" key="1">
    <source>
        <dbReference type="SAM" id="Phobius"/>
    </source>
</evidence>
<gene>
    <name evidence="2" type="ORF">Q604_UNBC15957G0002</name>
</gene>
<dbReference type="EMBL" id="AZMM01015957">
    <property type="protein sequence ID" value="ETJ29515.1"/>
    <property type="molecule type" value="Genomic_DNA"/>
</dbReference>
<proteinExistence type="predicted"/>
<accession>W1XJ51</accession>